<keyword evidence="1" id="KW-0175">Coiled coil</keyword>
<proteinExistence type="predicted"/>
<name>A0A8H7SG95_9FUNG</name>
<comment type="caution">
    <text evidence="3">The sequence shown here is derived from an EMBL/GenBank/DDBJ whole genome shotgun (WGS) entry which is preliminary data.</text>
</comment>
<evidence type="ECO:0000256" key="2">
    <source>
        <dbReference type="SAM" id="MobiDB-lite"/>
    </source>
</evidence>
<reference evidence="3 4" key="1">
    <citation type="submission" date="2020-12" db="EMBL/GenBank/DDBJ databases">
        <title>Metabolic potential, ecology and presence of endohyphal bacteria is reflected in genomic diversity of Mucoromycotina.</title>
        <authorList>
            <person name="Muszewska A."/>
            <person name="Okrasinska A."/>
            <person name="Steczkiewicz K."/>
            <person name="Drgas O."/>
            <person name="Orlowska M."/>
            <person name="Perlinska-Lenart U."/>
            <person name="Aleksandrzak-Piekarczyk T."/>
            <person name="Szatraj K."/>
            <person name="Zielenkiewicz U."/>
            <person name="Pilsyk S."/>
            <person name="Malc E."/>
            <person name="Mieczkowski P."/>
            <person name="Kruszewska J.S."/>
            <person name="Biernat P."/>
            <person name="Pawlowska J."/>
        </authorList>
    </citation>
    <scope>NUCLEOTIDE SEQUENCE [LARGE SCALE GENOMIC DNA]</scope>
    <source>
        <strain evidence="3 4">CBS 142.35</strain>
    </source>
</reference>
<gene>
    <name evidence="3" type="ORF">INT45_002233</name>
</gene>
<dbReference type="EMBL" id="JAEPRB010000006">
    <property type="protein sequence ID" value="KAG2227548.1"/>
    <property type="molecule type" value="Genomic_DNA"/>
</dbReference>
<evidence type="ECO:0000313" key="3">
    <source>
        <dbReference type="EMBL" id="KAG2227548.1"/>
    </source>
</evidence>
<sequence>VDNWTKEEAIASYINVYGNDAMKYLIEDLMKAKNSIKSIRAARASELFSSILGELDSTMSRFGSSGSAAASGLGSNNNNNNNNEASAPDCTVHTGDIINHGFQSIGAPLYHTSQIDDAITSNNNDDNNSNNSNKRRQVLLYEDEEAEYVPLMNKYKKRNENEREQETLEEYFNRDNNSNSIVSDNLILPSVCEYSPTMLKVFKEDDLDNMAKELRKKFIVGDRFDKDLKVEIEELLERIDDFTEEELQDVADEMNNKAHEARVEPSEAALVTSFLEQLLRPLLSSRKSRLHWPNAKAEISATTTSNRSTSNRPDAKISNMRGINYGEARAFGEVKPDEHAKDNYLLAKDLLRLCVFGKDSVDKDHMYATMLFQAVGHFITFYAFALVADGTYVVIELETIKFPESLKELKLFGGSLNGIINVLNCFEKCNVDKNNKQQLEDMARDTLDTPSFRNIIDPTKSKTRLRHVNFN</sequence>
<evidence type="ECO:0000256" key="1">
    <source>
        <dbReference type="SAM" id="Coils"/>
    </source>
</evidence>
<feature type="region of interest" description="Disordered" evidence="2">
    <location>
        <begin position="66"/>
        <end position="87"/>
    </location>
</feature>
<evidence type="ECO:0000313" key="4">
    <source>
        <dbReference type="Proteomes" id="UP000646827"/>
    </source>
</evidence>
<dbReference type="Proteomes" id="UP000646827">
    <property type="component" value="Unassembled WGS sequence"/>
</dbReference>
<dbReference type="AlphaFoldDB" id="A0A8H7SG95"/>
<organism evidence="3 4">
    <name type="scientific">Circinella minor</name>
    <dbReference type="NCBI Taxonomy" id="1195481"/>
    <lineage>
        <taxon>Eukaryota</taxon>
        <taxon>Fungi</taxon>
        <taxon>Fungi incertae sedis</taxon>
        <taxon>Mucoromycota</taxon>
        <taxon>Mucoromycotina</taxon>
        <taxon>Mucoromycetes</taxon>
        <taxon>Mucorales</taxon>
        <taxon>Lichtheimiaceae</taxon>
        <taxon>Circinella</taxon>
    </lineage>
</organism>
<feature type="coiled-coil region" evidence="1">
    <location>
        <begin position="225"/>
        <end position="264"/>
    </location>
</feature>
<protein>
    <submittedName>
        <fullName evidence="3">Uncharacterized protein</fullName>
    </submittedName>
</protein>
<dbReference type="OrthoDB" id="2448606at2759"/>
<feature type="non-terminal residue" evidence="3">
    <location>
        <position position="1"/>
    </location>
</feature>
<accession>A0A8H7SG95</accession>
<keyword evidence="4" id="KW-1185">Reference proteome</keyword>